<dbReference type="InterPro" id="IPR027383">
    <property type="entry name" value="Znf_put"/>
</dbReference>
<comment type="caution">
    <text evidence="3">The sequence shown here is derived from an EMBL/GenBank/DDBJ whole genome shotgun (WGS) entry which is preliminary data.</text>
</comment>
<sequence>MNCEHALKVLDAHLDDELDTATSAQVVQHLAACPACAARLAERSSLRAALRQLPREPAPAALRRAIQHTLTRVEDAGRAGRSRSVGWWQALLLAGATASLAFVVGLWVGAPRDPDLSEQLVARHVASLARSDALVAVLSEDRHVVKPWFAGKLDFAPPVRDLGSQGFTLIGGRLDHLGGQPAAALVYRIRRHEITLFVTRAASAAQEAPVESTLRGFSLLTWSAGGLRFAAISDVEPRDLRRFGELVRAPAD</sequence>
<evidence type="ECO:0000259" key="2">
    <source>
        <dbReference type="Pfam" id="PF13490"/>
    </source>
</evidence>
<keyword evidence="1" id="KW-0472">Membrane</keyword>
<keyword evidence="1" id="KW-0812">Transmembrane</keyword>
<feature type="domain" description="Putative zinc-finger" evidence="2">
    <location>
        <begin position="3"/>
        <end position="37"/>
    </location>
</feature>
<dbReference type="RefSeq" id="WP_309902196.1">
    <property type="nucleotide sequence ID" value="NZ_JAVDRF010000005.1"/>
</dbReference>
<evidence type="ECO:0000256" key="1">
    <source>
        <dbReference type="SAM" id="Phobius"/>
    </source>
</evidence>
<protein>
    <submittedName>
        <fullName evidence="3">Anti-sigma factor RsiW</fullName>
    </submittedName>
</protein>
<dbReference type="Proteomes" id="UP001184230">
    <property type="component" value="Unassembled WGS sequence"/>
</dbReference>
<proteinExistence type="predicted"/>
<name>A0ABU1NFK5_9BURK</name>
<gene>
    <name evidence="3" type="ORF">J2739_002589</name>
</gene>
<dbReference type="Pfam" id="PF13490">
    <property type="entry name" value="zf-HC2"/>
    <property type="match status" value="1"/>
</dbReference>
<evidence type="ECO:0000313" key="4">
    <source>
        <dbReference type="Proteomes" id="UP001184230"/>
    </source>
</evidence>
<keyword evidence="1" id="KW-1133">Transmembrane helix</keyword>
<organism evidence="3 4">
    <name type="scientific">Variovorax soli</name>
    <dbReference type="NCBI Taxonomy" id="376815"/>
    <lineage>
        <taxon>Bacteria</taxon>
        <taxon>Pseudomonadati</taxon>
        <taxon>Pseudomonadota</taxon>
        <taxon>Betaproteobacteria</taxon>
        <taxon>Burkholderiales</taxon>
        <taxon>Comamonadaceae</taxon>
        <taxon>Variovorax</taxon>
    </lineage>
</organism>
<reference evidence="3 4" key="1">
    <citation type="submission" date="2023-07" db="EMBL/GenBank/DDBJ databases">
        <title>Sorghum-associated microbial communities from plants grown in Nebraska, USA.</title>
        <authorList>
            <person name="Schachtman D."/>
        </authorList>
    </citation>
    <scope>NUCLEOTIDE SEQUENCE [LARGE SCALE GENOMIC DNA]</scope>
    <source>
        <strain evidence="3 4">DS1781</strain>
    </source>
</reference>
<accession>A0ABU1NFK5</accession>
<dbReference type="InterPro" id="IPR041916">
    <property type="entry name" value="Anti_sigma_zinc_sf"/>
</dbReference>
<keyword evidence="4" id="KW-1185">Reference proteome</keyword>
<feature type="transmembrane region" description="Helical" evidence="1">
    <location>
        <begin position="90"/>
        <end position="110"/>
    </location>
</feature>
<dbReference type="EMBL" id="JAVDRF010000005">
    <property type="protein sequence ID" value="MDR6536816.1"/>
    <property type="molecule type" value="Genomic_DNA"/>
</dbReference>
<evidence type="ECO:0000313" key="3">
    <source>
        <dbReference type="EMBL" id="MDR6536816.1"/>
    </source>
</evidence>
<dbReference type="Gene3D" id="1.10.10.1320">
    <property type="entry name" value="Anti-sigma factor, zinc-finger domain"/>
    <property type="match status" value="1"/>
</dbReference>